<protein>
    <recommendedName>
        <fullName evidence="4">SnoaL-like domain-containing protein</fullName>
    </recommendedName>
</protein>
<dbReference type="AlphaFoldDB" id="A0A6A6GU51"/>
<organism evidence="2 3">
    <name type="scientific">Viridothelium virens</name>
    <name type="common">Speckled blister lichen</name>
    <name type="synonym">Trypethelium virens</name>
    <dbReference type="NCBI Taxonomy" id="1048519"/>
    <lineage>
        <taxon>Eukaryota</taxon>
        <taxon>Fungi</taxon>
        <taxon>Dikarya</taxon>
        <taxon>Ascomycota</taxon>
        <taxon>Pezizomycotina</taxon>
        <taxon>Dothideomycetes</taxon>
        <taxon>Dothideomycetes incertae sedis</taxon>
        <taxon>Trypetheliales</taxon>
        <taxon>Trypetheliaceae</taxon>
        <taxon>Viridothelium</taxon>
    </lineage>
</organism>
<accession>A0A6A6GU51</accession>
<reference evidence="2" key="1">
    <citation type="journal article" date="2020" name="Stud. Mycol.">
        <title>101 Dothideomycetes genomes: a test case for predicting lifestyles and emergence of pathogens.</title>
        <authorList>
            <person name="Haridas S."/>
            <person name="Albert R."/>
            <person name="Binder M."/>
            <person name="Bloem J."/>
            <person name="Labutti K."/>
            <person name="Salamov A."/>
            <person name="Andreopoulos B."/>
            <person name="Baker S."/>
            <person name="Barry K."/>
            <person name="Bills G."/>
            <person name="Bluhm B."/>
            <person name="Cannon C."/>
            <person name="Castanera R."/>
            <person name="Culley D."/>
            <person name="Daum C."/>
            <person name="Ezra D."/>
            <person name="Gonzalez J."/>
            <person name="Henrissat B."/>
            <person name="Kuo A."/>
            <person name="Liang C."/>
            <person name="Lipzen A."/>
            <person name="Lutzoni F."/>
            <person name="Magnuson J."/>
            <person name="Mondo S."/>
            <person name="Nolan M."/>
            <person name="Ohm R."/>
            <person name="Pangilinan J."/>
            <person name="Park H.-J."/>
            <person name="Ramirez L."/>
            <person name="Alfaro M."/>
            <person name="Sun H."/>
            <person name="Tritt A."/>
            <person name="Yoshinaga Y."/>
            <person name="Zwiers L.-H."/>
            <person name="Turgeon B."/>
            <person name="Goodwin S."/>
            <person name="Spatafora J."/>
            <person name="Crous P."/>
            <person name="Grigoriev I."/>
        </authorList>
    </citation>
    <scope>NUCLEOTIDE SEQUENCE</scope>
    <source>
        <strain evidence="2">Tuck. ex Michener</strain>
    </source>
</reference>
<dbReference type="OrthoDB" id="3758478at2759"/>
<gene>
    <name evidence="2" type="ORF">EV356DRAFT_496367</name>
</gene>
<evidence type="ECO:0000313" key="3">
    <source>
        <dbReference type="Proteomes" id="UP000800092"/>
    </source>
</evidence>
<keyword evidence="3" id="KW-1185">Reference proteome</keyword>
<dbReference type="Proteomes" id="UP000800092">
    <property type="component" value="Unassembled WGS sequence"/>
</dbReference>
<dbReference type="EMBL" id="ML991871">
    <property type="protein sequence ID" value="KAF2229207.1"/>
    <property type="molecule type" value="Genomic_DNA"/>
</dbReference>
<sequence>MSAPLDKRGMLDHIGRTRNVMSGFPVTAKEYIESEASNQVIVWATSQTIFRDDVKDDGISQQEWVYQGEYVFMLTMDETGEKITRTIEFLDSKATDRGLRPLMKRANENRDKRLATEGK</sequence>
<name>A0A6A6GU51_VIRVR</name>
<evidence type="ECO:0000313" key="2">
    <source>
        <dbReference type="EMBL" id="KAF2229207.1"/>
    </source>
</evidence>
<proteinExistence type="predicted"/>
<feature type="region of interest" description="Disordered" evidence="1">
    <location>
        <begin position="100"/>
        <end position="119"/>
    </location>
</feature>
<evidence type="ECO:0000256" key="1">
    <source>
        <dbReference type="SAM" id="MobiDB-lite"/>
    </source>
</evidence>
<evidence type="ECO:0008006" key="4">
    <source>
        <dbReference type="Google" id="ProtNLM"/>
    </source>
</evidence>